<comment type="caution">
    <text evidence="4">The sequence shown here is derived from an EMBL/GenBank/DDBJ whole genome shotgun (WGS) entry which is preliminary data.</text>
</comment>
<accession>A0A2H3KQT6</accession>
<dbReference type="Proteomes" id="UP000220922">
    <property type="component" value="Unassembled WGS sequence"/>
</dbReference>
<dbReference type="Gene3D" id="3.40.50.300">
    <property type="entry name" value="P-loop containing nucleotide triphosphate hydrolases"/>
    <property type="match status" value="1"/>
</dbReference>
<protein>
    <submittedName>
        <fullName evidence="4">ABC transporter</fullName>
    </submittedName>
</protein>
<evidence type="ECO:0000313" key="5">
    <source>
        <dbReference type="Proteomes" id="UP000220922"/>
    </source>
</evidence>
<dbReference type="PANTHER" id="PTHR43038">
    <property type="entry name" value="ATP-BINDING CASSETTE, SUB-FAMILY H, MEMBER 1"/>
    <property type="match status" value="1"/>
</dbReference>
<dbReference type="SMART" id="SM00382">
    <property type="entry name" value="AAA"/>
    <property type="match status" value="1"/>
</dbReference>
<keyword evidence="1" id="KW-0547">Nucleotide-binding</keyword>
<sequence>MTAASKQLAIHAEGVEVDFGNGVGIFDQTYSVPEGTILGMIGPSGCGKTTTCRVALGLLTPQRGTITTLGRTPNRFTAGDRERIGYIPQQFVLYPRLSVAENISFVASLYGMSTRQIKVRMDELLAFVDLTEARDRLGQNLSGGMQRRLMLVGALMHDPALLFADEPTAGIDPVLRQRFWEYFRRLRDEGRTLVVTTQIVSEAIYCDYVAVMRQGRILAVDTPMGLRRRVLGGEIIDLTLEDPENIGRALATLRRWHDVVKSVRVAPNSEADLHVVVEDAREYLPEVLNRLENQRPRIVVASAAPLDVSYDDIFIRLMEEAQAPQEADHG</sequence>
<dbReference type="AlphaFoldDB" id="A0A2H3KQT6"/>
<evidence type="ECO:0000256" key="2">
    <source>
        <dbReference type="ARBA" id="ARBA00022840"/>
    </source>
</evidence>
<reference evidence="4 5" key="1">
    <citation type="submission" date="2016-05" db="EMBL/GenBank/DDBJ databases">
        <authorList>
            <person name="Lavstsen T."/>
            <person name="Jespersen J.S."/>
        </authorList>
    </citation>
    <scope>NUCLEOTIDE SEQUENCE [LARGE SCALE GENOMIC DNA]</scope>
    <source>
        <strain evidence="4 5">B7-9</strain>
    </source>
</reference>
<dbReference type="SUPFAM" id="SSF52540">
    <property type="entry name" value="P-loop containing nucleoside triphosphate hydrolases"/>
    <property type="match status" value="1"/>
</dbReference>
<dbReference type="EMBL" id="LYXE01000030">
    <property type="protein sequence ID" value="PDW00787.1"/>
    <property type="molecule type" value="Genomic_DNA"/>
</dbReference>
<dbReference type="InterPro" id="IPR003593">
    <property type="entry name" value="AAA+_ATPase"/>
</dbReference>
<evidence type="ECO:0000313" key="4">
    <source>
        <dbReference type="EMBL" id="PDW00787.1"/>
    </source>
</evidence>
<evidence type="ECO:0000256" key="1">
    <source>
        <dbReference type="ARBA" id="ARBA00022741"/>
    </source>
</evidence>
<feature type="domain" description="ABC transporter" evidence="3">
    <location>
        <begin position="10"/>
        <end position="239"/>
    </location>
</feature>
<dbReference type="InterPro" id="IPR017871">
    <property type="entry name" value="ABC_transporter-like_CS"/>
</dbReference>
<keyword evidence="5" id="KW-1185">Reference proteome</keyword>
<dbReference type="GO" id="GO:0005524">
    <property type="term" value="F:ATP binding"/>
    <property type="evidence" value="ECO:0007669"/>
    <property type="project" value="UniProtKB-KW"/>
</dbReference>
<name>A0A2H3KQT6_9CHLR</name>
<dbReference type="OrthoDB" id="9804819at2"/>
<gene>
    <name evidence="4" type="ORF">A9Q02_21510</name>
</gene>
<dbReference type="GO" id="GO:0016887">
    <property type="term" value="F:ATP hydrolysis activity"/>
    <property type="evidence" value="ECO:0007669"/>
    <property type="project" value="InterPro"/>
</dbReference>
<dbReference type="RefSeq" id="WP_097650749.1">
    <property type="nucleotide sequence ID" value="NZ_LYXE01000030.1"/>
</dbReference>
<evidence type="ECO:0000259" key="3">
    <source>
        <dbReference type="PROSITE" id="PS50893"/>
    </source>
</evidence>
<dbReference type="CDD" id="cd03230">
    <property type="entry name" value="ABC_DR_subfamily_A"/>
    <property type="match status" value="1"/>
</dbReference>
<dbReference type="InterPro" id="IPR003439">
    <property type="entry name" value="ABC_transporter-like_ATP-bd"/>
</dbReference>
<dbReference type="PROSITE" id="PS50893">
    <property type="entry name" value="ABC_TRANSPORTER_2"/>
    <property type="match status" value="1"/>
</dbReference>
<proteinExistence type="predicted"/>
<dbReference type="PROSITE" id="PS00211">
    <property type="entry name" value="ABC_TRANSPORTER_1"/>
    <property type="match status" value="1"/>
</dbReference>
<organism evidence="4 5">
    <name type="scientific">Candidatus Chloroploca asiatica</name>
    <dbReference type="NCBI Taxonomy" id="1506545"/>
    <lineage>
        <taxon>Bacteria</taxon>
        <taxon>Bacillati</taxon>
        <taxon>Chloroflexota</taxon>
        <taxon>Chloroflexia</taxon>
        <taxon>Chloroflexales</taxon>
        <taxon>Chloroflexineae</taxon>
        <taxon>Oscillochloridaceae</taxon>
        <taxon>Candidatus Chloroploca</taxon>
    </lineage>
</organism>
<keyword evidence="2" id="KW-0067">ATP-binding</keyword>
<dbReference type="Pfam" id="PF00005">
    <property type="entry name" value="ABC_tran"/>
    <property type="match status" value="1"/>
</dbReference>
<dbReference type="InterPro" id="IPR027417">
    <property type="entry name" value="P-loop_NTPase"/>
</dbReference>
<dbReference type="PANTHER" id="PTHR43038:SF3">
    <property type="entry name" value="ABC TRANSPORTER G FAMILY MEMBER 20 ISOFORM X1"/>
    <property type="match status" value="1"/>
</dbReference>